<comment type="similarity">
    <text evidence="1 4">Belongs to the D-isomer specific 2-hydroxyacid dehydrogenase family.</text>
</comment>
<dbReference type="InterPro" id="IPR006139">
    <property type="entry name" value="D-isomer_2_OHA_DH_cat_dom"/>
</dbReference>
<dbReference type="PANTHER" id="PTHR10996:SF178">
    <property type="entry name" value="2-HYDROXYACID DEHYDROGENASE YGL185C-RELATED"/>
    <property type="match status" value="1"/>
</dbReference>
<reference evidence="7 8" key="1">
    <citation type="submission" date="2019-03" db="EMBL/GenBank/DDBJ databases">
        <title>Genomics of glacier-inhabiting Cryobacterium strains.</title>
        <authorList>
            <person name="Liu Q."/>
            <person name="Xin Y.-H."/>
        </authorList>
    </citation>
    <scope>NUCLEOTIDE SEQUENCE [LARGE SCALE GENOMIC DNA]</scope>
    <source>
        <strain evidence="7 8">Hh15</strain>
    </source>
</reference>
<dbReference type="AlphaFoldDB" id="A0A5F0D377"/>
<name>A0A5F0D377_9MICO</name>
<dbReference type="Proteomes" id="UP000297654">
    <property type="component" value="Unassembled WGS sequence"/>
</dbReference>
<dbReference type="Pfam" id="PF00389">
    <property type="entry name" value="2-Hacid_dh"/>
    <property type="match status" value="1"/>
</dbReference>
<dbReference type="EMBL" id="SOFF01000030">
    <property type="protein sequence ID" value="TFB89171.1"/>
    <property type="molecule type" value="Genomic_DNA"/>
</dbReference>
<dbReference type="GO" id="GO:0051287">
    <property type="term" value="F:NAD binding"/>
    <property type="evidence" value="ECO:0007669"/>
    <property type="project" value="InterPro"/>
</dbReference>
<evidence type="ECO:0000259" key="5">
    <source>
        <dbReference type="Pfam" id="PF00389"/>
    </source>
</evidence>
<dbReference type="SUPFAM" id="SSF51735">
    <property type="entry name" value="NAD(P)-binding Rossmann-fold domains"/>
    <property type="match status" value="1"/>
</dbReference>
<dbReference type="OrthoDB" id="4324715at2"/>
<dbReference type="InterPro" id="IPR036291">
    <property type="entry name" value="NAD(P)-bd_dom_sf"/>
</dbReference>
<dbReference type="GO" id="GO:0030267">
    <property type="term" value="F:glyoxylate reductase (NADPH) activity"/>
    <property type="evidence" value="ECO:0007669"/>
    <property type="project" value="TreeGrafter"/>
</dbReference>
<dbReference type="InterPro" id="IPR050223">
    <property type="entry name" value="D-isomer_2-hydroxyacid_DH"/>
</dbReference>
<dbReference type="CDD" id="cd12165">
    <property type="entry name" value="2-Hacid_dh_6"/>
    <property type="match status" value="1"/>
</dbReference>
<feature type="domain" description="D-isomer specific 2-hydroxyacid dehydrogenase catalytic" evidence="5">
    <location>
        <begin position="38"/>
        <end position="358"/>
    </location>
</feature>
<dbReference type="Pfam" id="PF02826">
    <property type="entry name" value="2-Hacid_dh_C"/>
    <property type="match status" value="1"/>
</dbReference>
<dbReference type="InterPro" id="IPR029753">
    <property type="entry name" value="D-isomer_DH_CS"/>
</dbReference>
<evidence type="ECO:0000256" key="2">
    <source>
        <dbReference type="ARBA" id="ARBA00023002"/>
    </source>
</evidence>
<evidence type="ECO:0000259" key="6">
    <source>
        <dbReference type="Pfam" id="PF02826"/>
    </source>
</evidence>
<evidence type="ECO:0000256" key="3">
    <source>
        <dbReference type="ARBA" id="ARBA00023027"/>
    </source>
</evidence>
<dbReference type="SUPFAM" id="SSF52283">
    <property type="entry name" value="Formate/glycerate dehydrogenase catalytic domain-like"/>
    <property type="match status" value="1"/>
</dbReference>
<protein>
    <submittedName>
        <fullName evidence="7">Hydroxyacid dehydrogenase</fullName>
    </submittedName>
</protein>
<dbReference type="Gene3D" id="3.40.50.720">
    <property type="entry name" value="NAD(P)-binding Rossmann-like Domain"/>
    <property type="match status" value="2"/>
</dbReference>
<keyword evidence="2 4" id="KW-0560">Oxidoreductase</keyword>
<feature type="domain" description="D-isomer specific 2-hydroxyacid dehydrogenase NAD-binding" evidence="6">
    <location>
        <begin position="138"/>
        <end position="326"/>
    </location>
</feature>
<accession>A0A5F0D377</accession>
<comment type="caution">
    <text evidence="7">The sequence shown here is derived from an EMBL/GenBank/DDBJ whole genome shotgun (WGS) entry which is preliminary data.</text>
</comment>
<gene>
    <name evidence="7" type="ORF">E3O10_09790</name>
</gene>
<keyword evidence="8" id="KW-1185">Reference proteome</keyword>
<sequence length="359" mass="38417">MRSTQPRRHRLYAESATGIRAAEPALVIDSPTLAPLRVLLTDNIMSRFATELNQTDSGTEWTIANTWSEQQILAALPDTDVLVCSSMSSQMAVRAPGLRLVHVTGAGYDKIPLADLAPGTRVSNTFHHGEAIAEHVIMTALMLSRRVIPVDRDMRAGRWRTVANDLTVPFHGTLRGRTLGLLGFGGIGQEVARLASALGMRVRAVRYNPAGAVPGDLTLDWVGGLDDLPELLGSSDVVVVTVPLSEATRGVIDARALRQMRPTGILINVARGPLIDEDALVDALTEKRIAGAALDVWWGAPSGDGAAPAAVARFADFDTVVLTPHYSGHALRTFQLRAADIAANVDNLAHGRPLARVVH</sequence>
<dbReference type="PROSITE" id="PS00671">
    <property type="entry name" value="D_2_HYDROXYACID_DH_3"/>
    <property type="match status" value="1"/>
</dbReference>
<dbReference type="GO" id="GO:0016618">
    <property type="term" value="F:hydroxypyruvate reductase [NAD(P)H] activity"/>
    <property type="evidence" value="ECO:0007669"/>
    <property type="project" value="TreeGrafter"/>
</dbReference>
<proteinExistence type="inferred from homology"/>
<evidence type="ECO:0000256" key="4">
    <source>
        <dbReference type="RuleBase" id="RU003719"/>
    </source>
</evidence>
<evidence type="ECO:0000256" key="1">
    <source>
        <dbReference type="ARBA" id="ARBA00005854"/>
    </source>
</evidence>
<dbReference type="PANTHER" id="PTHR10996">
    <property type="entry name" value="2-HYDROXYACID DEHYDROGENASE-RELATED"/>
    <property type="match status" value="1"/>
</dbReference>
<dbReference type="InterPro" id="IPR006140">
    <property type="entry name" value="D-isomer_DH_NAD-bd"/>
</dbReference>
<evidence type="ECO:0000313" key="8">
    <source>
        <dbReference type="Proteomes" id="UP000297654"/>
    </source>
</evidence>
<organism evidence="7 8">
    <name type="scientific">Cryobacterium luteum</name>
    <dbReference type="NCBI Taxonomy" id="1424661"/>
    <lineage>
        <taxon>Bacteria</taxon>
        <taxon>Bacillati</taxon>
        <taxon>Actinomycetota</taxon>
        <taxon>Actinomycetes</taxon>
        <taxon>Micrococcales</taxon>
        <taxon>Microbacteriaceae</taxon>
        <taxon>Cryobacterium</taxon>
    </lineage>
</organism>
<dbReference type="GO" id="GO:0005829">
    <property type="term" value="C:cytosol"/>
    <property type="evidence" value="ECO:0007669"/>
    <property type="project" value="TreeGrafter"/>
</dbReference>
<evidence type="ECO:0000313" key="7">
    <source>
        <dbReference type="EMBL" id="TFB89171.1"/>
    </source>
</evidence>
<keyword evidence="3" id="KW-0520">NAD</keyword>